<evidence type="ECO:0000313" key="3">
    <source>
        <dbReference type="EMBL" id="SMG54537.1"/>
    </source>
</evidence>
<dbReference type="GO" id="GO:0009254">
    <property type="term" value="P:peptidoglycan turnover"/>
    <property type="evidence" value="ECO:0007669"/>
    <property type="project" value="InterPro"/>
</dbReference>
<dbReference type="CDD" id="cd22786">
    <property type="entry name" value="DPBB_YuiC-like"/>
    <property type="match status" value="1"/>
</dbReference>
<accession>A0A1X7LLX9</accession>
<dbReference type="STRING" id="1852522.SAMN06295960_3767"/>
<dbReference type="GO" id="GO:0004553">
    <property type="term" value="F:hydrolase activity, hydrolyzing O-glycosyl compounds"/>
    <property type="evidence" value="ECO:0007669"/>
    <property type="project" value="InterPro"/>
</dbReference>
<evidence type="ECO:0000313" key="4">
    <source>
        <dbReference type="Proteomes" id="UP000193834"/>
    </source>
</evidence>
<evidence type="ECO:0000256" key="1">
    <source>
        <dbReference type="ARBA" id="ARBA00022729"/>
    </source>
</evidence>
<dbReference type="InterPro" id="IPR051933">
    <property type="entry name" value="Resuscitation_pf_RpfB"/>
</dbReference>
<proteinExistence type="predicted"/>
<evidence type="ECO:0000259" key="2">
    <source>
        <dbReference type="Pfam" id="PF06725"/>
    </source>
</evidence>
<sequence length="236" mass="25498">MKRYRLRAWLLIMLGTGLIVTMLVSSLTEAVEPHLSKETAVQAVNDALSNTSAATSSLDQKLAAADSKESEETIQAEEASASAVSNRAMLFSDGLLAPEREQVVRQVNVTATGYTAGEESTGKRPGHPAYGITYSGVKVKRGYVSTVAADLAVFPLGSILYIPGYGYGVVADIGSKIKGRHLDLYFDTTEQVYAEWGKKSVDVQLIKQGNGKVTEDMLDQLNEAVMKHRKIPKTSL</sequence>
<gene>
    <name evidence="3" type="ORF">SAMN06295960_3767</name>
</gene>
<keyword evidence="4" id="KW-1185">Reference proteome</keyword>
<dbReference type="GO" id="GO:0019867">
    <property type="term" value="C:outer membrane"/>
    <property type="evidence" value="ECO:0007669"/>
    <property type="project" value="InterPro"/>
</dbReference>
<protein>
    <submittedName>
        <fullName evidence="3">3D (Asp-Asp-Asp) domain-containing protein</fullName>
    </submittedName>
</protein>
<dbReference type="SUPFAM" id="SSF50685">
    <property type="entry name" value="Barwin-like endoglucanases"/>
    <property type="match status" value="1"/>
</dbReference>
<name>A0A1X7LLX9_9BACL</name>
<dbReference type="Pfam" id="PF06725">
    <property type="entry name" value="3D"/>
    <property type="match status" value="1"/>
</dbReference>
<feature type="domain" description="3D" evidence="2">
    <location>
        <begin position="145"/>
        <end position="206"/>
    </location>
</feature>
<dbReference type="EMBL" id="FXAZ01000005">
    <property type="protein sequence ID" value="SMG54537.1"/>
    <property type="molecule type" value="Genomic_DNA"/>
</dbReference>
<keyword evidence="1" id="KW-0732">Signal</keyword>
<dbReference type="PANTHER" id="PTHR39160:SF4">
    <property type="entry name" value="RESUSCITATION-PROMOTING FACTOR RPFB"/>
    <property type="match status" value="1"/>
</dbReference>
<dbReference type="Gene3D" id="2.40.40.10">
    <property type="entry name" value="RlpA-like domain"/>
    <property type="match status" value="1"/>
</dbReference>
<dbReference type="RefSeq" id="WP_280522902.1">
    <property type="nucleotide sequence ID" value="NZ_FXAZ01000005.1"/>
</dbReference>
<dbReference type="InterPro" id="IPR036908">
    <property type="entry name" value="RlpA-like_sf"/>
</dbReference>
<reference evidence="3 4" key="1">
    <citation type="submission" date="2017-04" db="EMBL/GenBank/DDBJ databases">
        <authorList>
            <person name="Afonso C.L."/>
            <person name="Miller P.J."/>
            <person name="Scott M.A."/>
            <person name="Spackman E."/>
            <person name="Goraichik I."/>
            <person name="Dimitrov K.M."/>
            <person name="Suarez D.L."/>
            <person name="Swayne D.E."/>
        </authorList>
    </citation>
    <scope>NUCLEOTIDE SEQUENCE [LARGE SCALE GENOMIC DNA]</scope>
    <source>
        <strain evidence="3 4">11</strain>
    </source>
</reference>
<organism evidence="3 4">
    <name type="scientific">Paenibacillus aquistagni</name>
    <dbReference type="NCBI Taxonomy" id="1852522"/>
    <lineage>
        <taxon>Bacteria</taxon>
        <taxon>Bacillati</taxon>
        <taxon>Bacillota</taxon>
        <taxon>Bacilli</taxon>
        <taxon>Bacillales</taxon>
        <taxon>Paenibacillaceae</taxon>
        <taxon>Paenibacillus</taxon>
    </lineage>
</organism>
<dbReference type="InterPro" id="IPR010611">
    <property type="entry name" value="3D_dom"/>
</dbReference>
<dbReference type="Proteomes" id="UP000193834">
    <property type="component" value="Unassembled WGS sequence"/>
</dbReference>
<dbReference type="AlphaFoldDB" id="A0A1X7LLX9"/>
<dbReference type="PANTHER" id="PTHR39160">
    <property type="entry name" value="CELL WALL-BINDING PROTEIN YOCH"/>
    <property type="match status" value="1"/>
</dbReference>